<feature type="transmembrane region" description="Helical" evidence="10">
    <location>
        <begin position="214"/>
        <end position="232"/>
    </location>
</feature>
<keyword evidence="7" id="KW-0175">Coiled coil</keyword>
<evidence type="ECO:0000256" key="9">
    <source>
        <dbReference type="ARBA" id="ARBA00037934"/>
    </source>
</evidence>
<evidence type="ECO:0000256" key="5">
    <source>
        <dbReference type="ARBA" id="ARBA00022892"/>
    </source>
</evidence>
<feature type="domain" description="Sec20 C-terminal" evidence="11">
    <location>
        <begin position="146"/>
        <end position="235"/>
    </location>
</feature>
<name>A0ABD1ZM13_9MARC</name>
<proteinExistence type="inferred from homology"/>
<dbReference type="InterPro" id="IPR056173">
    <property type="entry name" value="Sec20_C"/>
</dbReference>
<dbReference type="PANTHER" id="PTHR12825:SF0">
    <property type="entry name" value="VESICLE TRANSPORT PROTEIN SEC20"/>
    <property type="match status" value="1"/>
</dbReference>
<comment type="caution">
    <text evidence="12">The sequence shown here is derived from an EMBL/GenBank/DDBJ whole genome shotgun (WGS) entry which is preliminary data.</text>
</comment>
<dbReference type="AlphaFoldDB" id="A0ABD1ZM13"/>
<gene>
    <name evidence="12" type="ORF">R1flu_019854</name>
</gene>
<comment type="similarity">
    <text evidence="9">Belongs to the SEC20 family.</text>
</comment>
<dbReference type="GO" id="GO:0016192">
    <property type="term" value="P:vesicle-mediated transport"/>
    <property type="evidence" value="ECO:0007669"/>
    <property type="project" value="UniProtKB-KW"/>
</dbReference>
<reference evidence="12 13" key="1">
    <citation type="submission" date="2024-09" db="EMBL/GenBank/DDBJ databases">
        <title>Chromosome-scale assembly of Riccia fluitans.</title>
        <authorList>
            <person name="Paukszto L."/>
            <person name="Sawicki J."/>
            <person name="Karawczyk K."/>
            <person name="Piernik-Szablinska J."/>
            <person name="Szczecinska M."/>
            <person name="Mazdziarz M."/>
        </authorList>
    </citation>
    <scope>NUCLEOTIDE SEQUENCE [LARGE SCALE GENOMIC DNA]</scope>
    <source>
        <strain evidence="12">Rf_01</strain>
        <tissue evidence="12">Aerial parts of the thallus</tissue>
    </source>
</reference>
<evidence type="ECO:0000256" key="7">
    <source>
        <dbReference type="ARBA" id="ARBA00023054"/>
    </source>
</evidence>
<dbReference type="PANTHER" id="PTHR12825">
    <property type="entry name" value="BNIP1-RELATED"/>
    <property type="match status" value="1"/>
</dbReference>
<keyword evidence="6 10" id="KW-1133">Transmembrane helix</keyword>
<evidence type="ECO:0000256" key="3">
    <source>
        <dbReference type="ARBA" id="ARBA00022692"/>
    </source>
</evidence>
<evidence type="ECO:0000256" key="6">
    <source>
        <dbReference type="ARBA" id="ARBA00022989"/>
    </source>
</evidence>
<evidence type="ECO:0000259" key="11">
    <source>
        <dbReference type="Pfam" id="PF03908"/>
    </source>
</evidence>
<protein>
    <recommendedName>
        <fullName evidence="11">Sec20 C-terminal domain-containing protein</fullName>
    </recommendedName>
</protein>
<dbReference type="Pfam" id="PF03908">
    <property type="entry name" value="Sec20"/>
    <property type="match status" value="1"/>
</dbReference>
<evidence type="ECO:0000256" key="10">
    <source>
        <dbReference type="SAM" id="Phobius"/>
    </source>
</evidence>
<evidence type="ECO:0000256" key="8">
    <source>
        <dbReference type="ARBA" id="ARBA00023136"/>
    </source>
</evidence>
<dbReference type="Proteomes" id="UP001605036">
    <property type="component" value="Unassembled WGS sequence"/>
</dbReference>
<sequence>MDEDVRAAAELVQKQWQEATSDLPEKIQAVETCGSAGAISAKATLPRLNAAVQDRFTAMQSLVLQLELISQQHSSEEMGEVCVRKLHDWKKQLNEFRLSLRNANKSAKLNIERAAKRERELLLAGGEEATIRRRNLQTQAGMVAGAESITDGLRRTRQMMVQEVERTTNTIQTLDQSNTTLLNTKEEYHGARSILNTTRRLLTSMSRSDLIDRAILVVGVAIFLLVCNYIFLKRLGVWRAQRATTPPIYSTHVPVYESPVAVKPTLSLGTGHDHITSIDEL</sequence>
<keyword evidence="2" id="KW-0813">Transport</keyword>
<evidence type="ECO:0000256" key="2">
    <source>
        <dbReference type="ARBA" id="ARBA00022448"/>
    </source>
</evidence>
<keyword evidence="4" id="KW-0256">Endoplasmic reticulum</keyword>
<accession>A0ABD1ZM13</accession>
<dbReference type="InterPro" id="IPR005606">
    <property type="entry name" value="Sec20"/>
</dbReference>
<evidence type="ECO:0000313" key="13">
    <source>
        <dbReference type="Proteomes" id="UP001605036"/>
    </source>
</evidence>
<evidence type="ECO:0000313" key="12">
    <source>
        <dbReference type="EMBL" id="KAL2651726.1"/>
    </source>
</evidence>
<keyword evidence="13" id="KW-1185">Reference proteome</keyword>
<dbReference type="EMBL" id="JBHFFA010000001">
    <property type="protein sequence ID" value="KAL2651726.1"/>
    <property type="molecule type" value="Genomic_DNA"/>
</dbReference>
<evidence type="ECO:0000256" key="1">
    <source>
        <dbReference type="ARBA" id="ARBA00004163"/>
    </source>
</evidence>
<keyword evidence="5" id="KW-0931">ER-Golgi transport</keyword>
<dbReference type="GO" id="GO:0005789">
    <property type="term" value="C:endoplasmic reticulum membrane"/>
    <property type="evidence" value="ECO:0007669"/>
    <property type="project" value="UniProtKB-SubCell"/>
</dbReference>
<keyword evidence="8 10" id="KW-0472">Membrane</keyword>
<keyword evidence="3 10" id="KW-0812">Transmembrane</keyword>
<comment type="subcellular location">
    <subcellularLocation>
        <location evidence="1">Endoplasmic reticulum membrane</location>
        <topology evidence="1">Single-pass type IV membrane protein</topology>
    </subcellularLocation>
</comment>
<organism evidence="12 13">
    <name type="scientific">Riccia fluitans</name>
    <dbReference type="NCBI Taxonomy" id="41844"/>
    <lineage>
        <taxon>Eukaryota</taxon>
        <taxon>Viridiplantae</taxon>
        <taxon>Streptophyta</taxon>
        <taxon>Embryophyta</taxon>
        <taxon>Marchantiophyta</taxon>
        <taxon>Marchantiopsida</taxon>
        <taxon>Marchantiidae</taxon>
        <taxon>Marchantiales</taxon>
        <taxon>Ricciaceae</taxon>
        <taxon>Riccia</taxon>
    </lineage>
</organism>
<evidence type="ECO:0000256" key="4">
    <source>
        <dbReference type="ARBA" id="ARBA00022824"/>
    </source>
</evidence>